<evidence type="ECO:0000313" key="2">
    <source>
        <dbReference type="Proteomes" id="UP000249829"/>
    </source>
</evidence>
<sequence length="181" mass="19385">MFFATVAAYGHVCKQGDVKQAFLCGKFRDNEKLYMTLPNGFEHGTDKSASCSCLSTASSSLRETEGSAKSAPQFSKCCMEGDAELPPVRTPPAFLRDLLARTDIDGPQFLASIRPYNGALCFTSANYHIDRLVTGGITPPTSRKRANDEEWGATRFVELPPAAWFAGRSAAASAAVPGLPG</sequence>
<reference evidence="1 2" key="1">
    <citation type="submission" date="2018-02" db="EMBL/GenBank/DDBJ databases">
        <title>The genomes of Aspergillus section Nigri reveals drivers in fungal speciation.</title>
        <authorList>
            <consortium name="DOE Joint Genome Institute"/>
            <person name="Vesth T.C."/>
            <person name="Nybo J."/>
            <person name="Theobald S."/>
            <person name="Brandl J."/>
            <person name="Frisvad J.C."/>
            <person name="Nielsen K.F."/>
            <person name="Lyhne E.K."/>
            <person name="Kogle M.E."/>
            <person name="Kuo A."/>
            <person name="Riley R."/>
            <person name="Clum A."/>
            <person name="Nolan M."/>
            <person name="Lipzen A."/>
            <person name="Salamov A."/>
            <person name="Henrissat B."/>
            <person name="Wiebenga A."/>
            <person name="De vries R.P."/>
            <person name="Grigoriev I.V."/>
            <person name="Mortensen U.H."/>
            <person name="Andersen M.R."/>
            <person name="Baker S.E."/>
        </authorList>
    </citation>
    <scope>NUCLEOTIDE SEQUENCE [LARGE SCALE GENOMIC DNA]</scope>
    <source>
        <strain evidence="1 2">CBS 115571</strain>
    </source>
</reference>
<accession>A0A2V5HPJ8</accession>
<protein>
    <submittedName>
        <fullName evidence="1">Uncharacterized protein</fullName>
    </submittedName>
</protein>
<dbReference type="AlphaFoldDB" id="A0A2V5HPJ8"/>
<organism evidence="1 2">
    <name type="scientific">Aspergillus violaceofuscus (strain CBS 115571)</name>
    <dbReference type="NCBI Taxonomy" id="1450538"/>
    <lineage>
        <taxon>Eukaryota</taxon>
        <taxon>Fungi</taxon>
        <taxon>Dikarya</taxon>
        <taxon>Ascomycota</taxon>
        <taxon>Pezizomycotina</taxon>
        <taxon>Eurotiomycetes</taxon>
        <taxon>Eurotiomycetidae</taxon>
        <taxon>Eurotiales</taxon>
        <taxon>Aspergillaceae</taxon>
        <taxon>Aspergillus</taxon>
    </lineage>
</organism>
<evidence type="ECO:0000313" key="1">
    <source>
        <dbReference type="EMBL" id="PYI13847.1"/>
    </source>
</evidence>
<gene>
    <name evidence="1" type="ORF">BO99DRAFT_437872</name>
</gene>
<name>A0A2V5HPJ8_ASPV1</name>
<dbReference type="EMBL" id="KZ825228">
    <property type="protein sequence ID" value="PYI13847.1"/>
    <property type="molecule type" value="Genomic_DNA"/>
</dbReference>
<proteinExistence type="predicted"/>
<dbReference type="Proteomes" id="UP000249829">
    <property type="component" value="Unassembled WGS sequence"/>
</dbReference>
<keyword evidence="2" id="KW-1185">Reference proteome</keyword>